<evidence type="ECO:0000313" key="2">
    <source>
        <dbReference type="EMBL" id="QHU30341.1"/>
    </source>
</evidence>
<dbReference type="Gene3D" id="1.10.10.10">
    <property type="entry name" value="Winged helix-like DNA-binding domain superfamily/Winged helix DNA-binding domain"/>
    <property type="match status" value="1"/>
</dbReference>
<dbReference type="PROSITE" id="PS51688">
    <property type="entry name" value="ICA"/>
    <property type="match status" value="1"/>
</dbReference>
<protein>
    <recommendedName>
        <fullName evidence="1">Peptidase S74 domain-containing protein</fullName>
    </recommendedName>
</protein>
<dbReference type="InterPro" id="IPR036388">
    <property type="entry name" value="WH-like_DNA-bd_sf"/>
</dbReference>
<dbReference type="Pfam" id="PF13884">
    <property type="entry name" value="Peptidase_S74"/>
    <property type="match status" value="1"/>
</dbReference>
<sequence length="1139" mass="122377">MSQPKWKKASYSSIQVKDTSLSAKTGTIKKLRSTDIDVSTIHGSNSIGVSTNINDTSYNTSKYSALTISAEAIQYQGGGKPENITVGGKPYEQYIQPLIFENKAGISTIKARGALAHLSEIDTDSDISLSAFGLFSAPNENLILTVAQDNGIFDYIDGSNSNYIDGSDSKSSLSYTKTGIFIDKSNRIFMGISGEDLTSDKLDYLVKGNKQAQLYVKGDIVVDGSGVQIDKYIVDDILVGESVAIMGNRLEPTGMVNDISAVVPDLEKTLSSKEDITKKQGYLMVANNTYLYSDLIFPTSDVSNSTDKITGSIQFHDPSGETICSISAFNDDKLLDISGSDNINMHSANNIDISSANIQMYGTDKIDISSGTIQMYGTDISMQSINNIDISSGTIQMYGTDKIDISSGTIQMYGTDISMQSINNIDISSGTIQMYGTDISMQSINNIDISSGTIQMYGTDISMQSINNIDISSENIQLIVSSQPPQPSDDGTANTQPISNSITYSYSATDASMALAIINVGQGNTPGAYTDLLNEPDSSMAIPTVNFVKSRHYWKEYDSETATLNNDVNPDISNIYVPGNVGCNTLACNTLSVPEHFVTICVEVTTITYPWYFFGFIGEEVTHVDCVTVAEPNTTQITDFSSNIFVHGVASMLYTTPSGETSLTKGGLAVFPQDEGSAGMSVISHRLQASDAATATIFFGDALGSQSSLMSDTNIGAIRGEIDGSGSNRNMRFYGSDASSNLVNFMSYLGGDTSNMLDISAGNVSITLDGGVITKSTYTTETDPSNSLVDLSFVLNHVSDNATYWVSKSSTSNPNLSYIETKSTSKPVLINYHDQTAQIWSNQIFGLTVKPDQSNTNDGTIAVISSRNIADPSTHAGAVVYLGNYNDAAPGNNPHPPIGDNSGTYLLGGIRGYYPDTSDLSNIGNVQLFGSNDGTSNYVFMEYDGCNNKLDISSGQNINMQSTNNIDISSGTIQMSAADVSFNLSSSGHIYKSTYSQESDPRNSLVDLSFVLNHVSGNATYWENVPDASNAIQPKDSTITTVHGLSFNATSDAVKKENIRTISGALESIDHLRGVTYNLKADETQKTHHGVIAQEIEQIFPDMVAGTEGNKSVAYMEIIGVLIEAVKDLKTRVEELENK</sequence>
<evidence type="ECO:0000259" key="1">
    <source>
        <dbReference type="PROSITE" id="PS51688"/>
    </source>
</evidence>
<dbReference type="AlphaFoldDB" id="A0A6C0LKW4"/>
<dbReference type="InterPro" id="IPR030392">
    <property type="entry name" value="S74_ICA"/>
</dbReference>
<accession>A0A6C0LKW4</accession>
<feature type="domain" description="Peptidase S74" evidence="1">
    <location>
        <begin position="1051"/>
        <end position="1139"/>
    </location>
</feature>
<proteinExistence type="predicted"/>
<reference evidence="2" key="1">
    <citation type="journal article" date="2020" name="Nature">
        <title>Giant virus diversity and host interactions through global metagenomics.</title>
        <authorList>
            <person name="Schulz F."/>
            <person name="Roux S."/>
            <person name="Paez-Espino D."/>
            <person name="Jungbluth S."/>
            <person name="Walsh D.A."/>
            <person name="Denef V.J."/>
            <person name="McMahon K.D."/>
            <person name="Konstantinidis K.T."/>
            <person name="Eloe-Fadrosh E.A."/>
            <person name="Kyrpides N.C."/>
            <person name="Woyke T."/>
        </authorList>
    </citation>
    <scope>NUCLEOTIDE SEQUENCE</scope>
    <source>
        <strain evidence="2">GVMAG-M-3300027833-11</strain>
    </source>
</reference>
<dbReference type="EMBL" id="MN740505">
    <property type="protein sequence ID" value="QHU30341.1"/>
    <property type="molecule type" value="Genomic_DNA"/>
</dbReference>
<name>A0A6C0LKW4_9ZZZZ</name>
<organism evidence="2">
    <name type="scientific">viral metagenome</name>
    <dbReference type="NCBI Taxonomy" id="1070528"/>
    <lineage>
        <taxon>unclassified sequences</taxon>
        <taxon>metagenomes</taxon>
        <taxon>organismal metagenomes</taxon>
    </lineage>
</organism>